<dbReference type="STRING" id="490189.SAMN02927903_00699"/>
<evidence type="ECO:0000313" key="2">
    <source>
        <dbReference type="EMBL" id="SCY08079.1"/>
    </source>
</evidence>
<dbReference type="Proteomes" id="UP000199354">
    <property type="component" value="Unassembled WGS sequence"/>
</dbReference>
<keyword evidence="1" id="KW-0472">Membrane</keyword>
<dbReference type="EMBL" id="FMVF01000003">
    <property type="protein sequence ID" value="SCY08079.1"/>
    <property type="molecule type" value="Genomic_DNA"/>
</dbReference>
<dbReference type="OrthoDB" id="1362583at2"/>
<feature type="transmembrane region" description="Helical" evidence="1">
    <location>
        <begin position="113"/>
        <end position="130"/>
    </location>
</feature>
<proteinExistence type="predicted"/>
<feature type="transmembrane region" description="Helical" evidence="1">
    <location>
        <begin position="185"/>
        <end position="205"/>
    </location>
</feature>
<feature type="transmembrane region" description="Helical" evidence="1">
    <location>
        <begin position="6"/>
        <end position="28"/>
    </location>
</feature>
<dbReference type="RefSeq" id="WP_091140928.1">
    <property type="nucleotide sequence ID" value="NZ_FMVF01000003.1"/>
</dbReference>
<name>A0A1G5CZR3_9FLAO</name>
<dbReference type="AlphaFoldDB" id="A0A1G5CZR3"/>
<keyword evidence="1" id="KW-0812">Transmembrane</keyword>
<evidence type="ECO:0008006" key="4">
    <source>
        <dbReference type="Google" id="ProtNLM"/>
    </source>
</evidence>
<gene>
    <name evidence="2" type="ORF">SAMN02927903_00699</name>
</gene>
<feature type="transmembrane region" description="Helical" evidence="1">
    <location>
        <begin position="35"/>
        <end position="55"/>
    </location>
</feature>
<keyword evidence="1" id="KW-1133">Transmembrane helix</keyword>
<reference evidence="2 3" key="1">
    <citation type="submission" date="2016-10" db="EMBL/GenBank/DDBJ databases">
        <authorList>
            <person name="de Groot N.N."/>
        </authorList>
    </citation>
    <scope>NUCLEOTIDE SEQUENCE [LARGE SCALE GENOMIC DNA]</scope>
    <source>
        <strain evidence="2 3">CGMCC 1.7031</strain>
    </source>
</reference>
<keyword evidence="3" id="KW-1185">Reference proteome</keyword>
<feature type="transmembrane region" description="Helical" evidence="1">
    <location>
        <begin position="90"/>
        <end position="107"/>
    </location>
</feature>
<accession>A0A1G5CZR3</accession>
<feature type="transmembrane region" description="Helical" evidence="1">
    <location>
        <begin position="61"/>
        <end position="83"/>
    </location>
</feature>
<feature type="transmembrane region" description="Helical" evidence="1">
    <location>
        <begin position="150"/>
        <end position="169"/>
    </location>
</feature>
<evidence type="ECO:0000256" key="1">
    <source>
        <dbReference type="SAM" id="Phobius"/>
    </source>
</evidence>
<protein>
    <recommendedName>
        <fullName evidence="4">YhhN-like protein</fullName>
    </recommendedName>
</protein>
<evidence type="ECO:0000313" key="3">
    <source>
        <dbReference type="Proteomes" id="UP000199354"/>
    </source>
</evidence>
<sequence length="214" mass="24873">METKLWSYINFTQLLVIVTFVRAMIYLPRNRPNRILLAILFVCISNEVVSLIFMLKNINNGLLTSVSMTLHNGLWLLLLNTLFDNKKTTLAIIYMFVGLAAANLFIGEGTVNFNYNTFIFGALLYLIVYIRESFRQLQSESFSFFEVNQFLLISAPVLFFLGLSFIFGFRDYRLSVTKVYADIHLYAFIGTIVNLVYYVLLNLYIHREKKLSYV</sequence>
<organism evidence="2 3">
    <name type="scientific">Flavobacterium caeni</name>
    <dbReference type="NCBI Taxonomy" id="490189"/>
    <lineage>
        <taxon>Bacteria</taxon>
        <taxon>Pseudomonadati</taxon>
        <taxon>Bacteroidota</taxon>
        <taxon>Flavobacteriia</taxon>
        <taxon>Flavobacteriales</taxon>
        <taxon>Flavobacteriaceae</taxon>
        <taxon>Flavobacterium</taxon>
    </lineage>
</organism>